<feature type="transmembrane region" description="Helical" evidence="2">
    <location>
        <begin position="30"/>
        <end position="48"/>
    </location>
</feature>
<dbReference type="Gene3D" id="1.10.3730.20">
    <property type="match status" value="1"/>
</dbReference>
<dbReference type="Pfam" id="PF00893">
    <property type="entry name" value="Multi_Drug_Res"/>
    <property type="match status" value="1"/>
</dbReference>
<comment type="similarity">
    <text evidence="1">Belongs to the drug/metabolite transporter (DMT) superfamily. Small multidrug resistance (SMR) (TC 2.A.7.1) family.</text>
</comment>
<dbReference type="InterPro" id="IPR045324">
    <property type="entry name" value="Small_multidrug_res"/>
</dbReference>
<dbReference type="eggNOG" id="COG2076">
    <property type="taxonomic scope" value="Bacteria"/>
</dbReference>
<comment type="subcellular location">
    <subcellularLocation>
        <location evidence="1">Cell membrane</location>
        <topology evidence="1">Multi-pass membrane protein</topology>
    </subcellularLocation>
</comment>
<gene>
    <name evidence="3" type="primary">ykkC</name>
    <name evidence="3" type="ORF">SSPSH_000900</name>
</gene>
<dbReference type="GO" id="GO:0005886">
    <property type="term" value="C:plasma membrane"/>
    <property type="evidence" value="ECO:0007669"/>
    <property type="project" value="UniProtKB-SubCell"/>
</dbReference>
<proteinExistence type="inferred from homology"/>
<feature type="transmembrane region" description="Helical" evidence="2">
    <location>
        <begin position="82"/>
        <end position="102"/>
    </location>
</feature>
<evidence type="ECO:0000256" key="2">
    <source>
        <dbReference type="SAM" id="Phobius"/>
    </source>
</evidence>
<comment type="caution">
    <text evidence="3">The sequence shown here is derived from an EMBL/GenBank/DDBJ whole genome shotgun (WGS) entry which is preliminary data.</text>
</comment>
<evidence type="ECO:0000313" key="4">
    <source>
        <dbReference type="Proteomes" id="UP000006242"/>
    </source>
</evidence>
<dbReference type="STRING" id="1033802.SSPSH_000900"/>
<name>U2E8L7_9GAMM</name>
<reference evidence="3 4" key="2">
    <citation type="journal article" date="2013" name="PLoS ONE">
        <title>INDIGO - INtegrated Data Warehouse of MIcrobial GenOmes with Examples from the Red Sea Extremophiles.</title>
        <authorList>
            <person name="Alam I."/>
            <person name="Antunes A."/>
            <person name="Kamau A.A."/>
            <person name="Ba Alawi W."/>
            <person name="Kalkatawi M."/>
            <person name="Stingl U."/>
            <person name="Bajic V.B."/>
        </authorList>
    </citation>
    <scope>NUCLEOTIDE SEQUENCE [LARGE SCALE GENOMIC DNA]</scope>
    <source>
        <strain evidence="3 4">E1L3A</strain>
    </source>
</reference>
<protein>
    <submittedName>
        <fullName evidence="3">Multidrug resistance protein YkkC</fullName>
        <ecNumber evidence="3">4.1.1.33</ecNumber>
    </submittedName>
</protein>
<reference evidence="3 4" key="1">
    <citation type="journal article" date="2011" name="J. Bacteriol.">
        <title>Genome sequence of Salinisphaera shabanensis, a gammaproteobacterium from the harsh, variable environment of the brine-seawater interface of the Shaban Deep in the Red Sea.</title>
        <authorList>
            <person name="Antunes A."/>
            <person name="Alam I."/>
            <person name="Bajic V.B."/>
            <person name="Stingl U."/>
        </authorList>
    </citation>
    <scope>NUCLEOTIDE SEQUENCE [LARGE SCALE GENOMIC DNA]</scope>
    <source>
        <strain evidence="3 4">E1L3A</strain>
    </source>
</reference>
<dbReference type="GO" id="GO:0022857">
    <property type="term" value="F:transmembrane transporter activity"/>
    <property type="evidence" value="ECO:0007669"/>
    <property type="project" value="InterPro"/>
</dbReference>
<sequence length="110" mass="11361">MWNIAWLILAAAAEVGWISGLNAADSPLDWCATAVCVIASFSLALVAARRLPATTVYILFVGLGTAGTALLDHLLFDMGLEPTAMAWLALLLAAIFGLKLTATSAPSASS</sequence>
<evidence type="ECO:0000256" key="1">
    <source>
        <dbReference type="RuleBase" id="RU003942"/>
    </source>
</evidence>
<keyword evidence="2" id="KW-1133">Transmembrane helix</keyword>
<dbReference type="RefSeq" id="WP_006913887.1">
    <property type="nucleotide sequence ID" value="NZ_AFNV02000005.1"/>
</dbReference>
<dbReference type="InterPro" id="IPR037185">
    <property type="entry name" value="EmrE-like"/>
</dbReference>
<organism evidence="3 4">
    <name type="scientific">Salinisphaera shabanensis E1L3A</name>
    <dbReference type="NCBI Taxonomy" id="1033802"/>
    <lineage>
        <taxon>Bacteria</taxon>
        <taxon>Pseudomonadati</taxon>
        <taxon>Pseudomonadota</taxon>
        <taxon>Gammaproteobacteria</taxon>
        <taxon>Salinisphaerales</taxon>
        <taxon>Salinisphaeraceae</taxon>
        <taxon>Salinisphaera</taxon>
    </lineage>
</organism>
<feature type="transmembrane region" description="Helical" evidence="2">
    <location>
        <begin position="55"/>
        <end position="76"/>
    </location>
</feature>
<accession>U2E8L7</accession>
<dbReference type="Proteomes" id="UP000006242">
    <property type="component" value="Unassembled WGS sequence"/>
</dbReference>
<dbReference type="OrthoDB" id="9808638at2"/>
<dbReference type="EMBL" id="AFNV02000005">
    <property type="protein sequence ID" value="ERJ20036.1"/>
    <property type="molecule type" value="Genomic_DNA"/>
</dbReference>
<dbReference type="AlphaFoldDB" id="U2E8L7"/>
<keyword evidence="2" id="KW-0472">Membrane</keyword>
<keyword evidence="1 2" id="KW-0812">Transmembrane</keyword>
<keyword evidence="3" id="KW-0456">Lyase</keyword>
<keyword evidence="4" id="KW-1185">Reference proteome</keyword>
<evidence type="ECO:0000313" key="3">
    <source>
        <dbReference type="EMBL" id="ERJ20036.1"/>
    </source>
</evidence>
<dbReference type="GO" id="GO:0004163">
    <property type="term" value="F:diphosphomevalonate decarboxylase activity"/>
    <property type="evidence" value="ECO:0007669"/>
    <property type="project" value="UniProtKB-EC"/>
</dbReference>
<dbReference type="SUPFAM" id="SSF103481">
    <property type="entry name" value="Multidrug resistance efflux transporter EmrE"/>
    <property type="match status" value="1"/>
</dbReference>
<dbReference type="EC" id="4.1.1.33" evidence="3"/>